<dbReference type="AlphaFoldDB" id="A0A8H4KXH7"/>
<keyword evidence="3" id="KW-1185">Reference proteome</keyword>
<evidence type="ECO:0000313" key="3">
    <source>
        <dbReference type="Proteomes" id="UP000554235"/>
    </source>
</evidence>
<feature type="transmembrane region" description="Helical" evidence="1">
    <location>
        <begin position="315"/>
        <end position="335"/>
    </location>
</feature>
<sequence>MGIIRKTLYTTLLGTSSAAAWLAARNPVISPLPESDPIWSTRIFKRGNPNRNPATQDVCIKRIPLSKIRPELLERDGDLTLEFCRGLWSGWGYAIQRKYLEYKWRGPETEQQLWDPEQLATSTYDRGTYITDHFEVLEKSRDAITIRCGDSPRNQPVRPSDGLFVISASVDKKREEVELRLKSCLFKSEGKVEGIKGPMPPWMEELHQWYARIWSETASWRLLKKMNFKWSQLYIYSLSNPHLNPDMSVTLQTKKLPSTLQWDGNTLHLLPFGCHALADDNWFEPKNGMCCTHDPYHKNKDSQKHSTKAWSKARAGIITATAIITTVAALVAIAIPIRAPTPALASAKSLAVIVIAARRSGCRLRNRRIGGLITLATVAAAATTPTPAAPRFARAIAAAGLAALTKGAVKAAYRVLWYAVLAAKLSAVVTPRGSP</sequence>
<keyword evidence="1" id="KW-1133">Transmembrane helix</keyword>
<comment type="caution">
    <text evidence="2">The sequence shown here is derived from an EMBL/GenBank/DDBJ whole genome shotgun (WGS) entry which is preliminary data.</text>
</comment>
<organism evidence="2 3">
    <name type="scientific">Fusarium albosuccineum</name>
    <dbReference type="NCBI Taxonomy" id="1237068"/>
    <lineage>
        <taxon>Eukaryota</taxon>
        <taxon>Fungi</taxon>
        <taxon>Dikarya</taxon>
        <taxon>Ascomycota</taxon>
        <taxon>Pezizomycotina</taxon>
        <taxon>Sordariomycetes</taxon>
        <taxon>Hypocreomycetidae</taxon>
        <taxon>Hypocreales</taxon>
        <taxon>Nectriaceae</taxon>
        <taxon>Fusarium</taxon>
        <taxon>Fusarium decemcellulare species complex</taxon>
    </lineage>
</organism>
<dbReference type="EMBL" id="JAADYS010002433">
    <property type="protein sequence ID" value="KAF4458526.1"/>
    <property type="molecule type" value="Genomic_DNA"/>
</dbReference>
<protein>
    <submittedName>
        <fullName evidence="2">Fad linked oxidase</fullName>
    </submittedName>
</protein>
<accession>A0A8H4KXH7</accession>
<keyword evidence="1" id="KW-0812">Transmembrane</keyword>
<dbReference type="Proteomes" id="UP000554235">
    <property type="component" value="Unassembled WGS sequence"/>
</dbReference>
<proteinExistence type="predicted"/>
<dbReference type="OrthoDB" id="4436466at2759"/>
<gene>
    <name evidence="2" type="ORF">FALBO_14730</name>
</gene>
<keyword evidence="1" id="KW-0472">Membrane</keyword>
<evidence type="ECO:0000313" key="2">
    <source>
        <dbReference type="EMBL" id="KAF4458526.1"/>
    </source>
</evidence>
<name>A0A8H4KXH7_9HYPO</name>
<evidence type="ECO:0000256" key="1">
    <source>
        <dbReference type="SAM" id="Phobius"/>
    </source>
</evidence>
<reference evidence="2 3" key="1">
    <citation type="submission" date="2020-01" db="EMBL/GenBank/DDBJ databases">
        <title>Identification and distribution of gene clusters putatively required for synthesis of sphingolipid metabolism inhibitors in phylogenetically diverse species of the filamentous fungus Fusarium.</title>
        <authorList>
            <person name="Kim H.-S."/>
            <person name="Busman M."/>
            <person name="Brown D.W."/>
            <person name="Divon H."/>
            <person name="Uhlig S."/>
            <person name="Proctor R.H."/>
        </authorList>
    </citation>
    <scope>NUCLEOTIDE SEQUENCE [LARGE SCALE GENOMIC DNA]</scope>
    <source>
        <strain evidence="2 3">NRRL 20459</strain>
    </source>
</reference>